<evidence type="ECO:0000256" key="2">
    <source>
        <dbReference type="ARBA" id="ARBA00022475"/>
    </source>
</evidence>
<feature type="transmembrane region" description="Helical" evidence="6">
    <location>
        <begin position="266"/>
        <end position="288"/>
    </location>
</feature>
<feature type="transmembrane region" description="Helical" evidence="6">
    <location>
        <begin position="342"/>
        <end position="365"/>
    </location>
</feature>
<feature type="transmembrane region" description="Helical" evidence="6">
    <location>
        <begin position="188"/>
        <end position="207"/>
    </location>
</feature>
<accession>A0A9X2VYQ9</accession>
<feature type="transmembrane region" description="Helical" evidence="6">
    <location>
        <begin position="372"/>
        <end position="392"/>
    </location>
</feature>
<dbReference type="PANTHER" id="PTHR30250:SF11">
    <property type="entry name" value="O-ANTIGEN TRANSPORTER-RELATED"/>
    <property type="match status" value="1"/>
</dbReference>
<reference evidence="7" key="1">
    <citation type="submission" date="2022-09" db="EMBL/GenBank/DDBJ databases">
        <title>The genome sequence of Tsuneonella sp. YG55.</title>
        <authorList>
            <person name="Liu Y."/>
        </authorList>
    </citation>
    <scope>NUCLEOTIDE SEQUENCE</scope>
    <source>
        <strain evidence="7">YG55</strain>
    </source>
</reference>
<sequence length="441" mass="44828">MGTLVRQLNAPFARATGASIAIQLGAVGLAFGQALLAARLLGAAGYGSVAWAMSVVSVIATVCLLGFGPLAVREIAARRAAGDTAGLSSFVAVSVAVVGLLSIAAAAGFVWFAGRASWIAGDYREVLALCGLLIPPLAIIALLRGVAQGFGRALLAQVPGDLVRPGILIAAMTAAFVTGTAFGPVPFIRTAIAGTWIAALLLGYLLWRDELSALPAPERGARARSHLVAALPFLGLGLTGLLEAEASTLMLGWLAGPFETGIFQPVVRIAPLIMLPVQAALMQFAPLVAGHWQRGEIGQIHALTVKFTILTVLVTAGVALAIALAGPLLLGVFGSDFAQGAHLLWFIAAAQVFNAACGPVGTLLIMSDRSGWTLAGQLLGLAVNVAVGLALIPAFGALGAALGMAGGIAAWNLALVVAVRRRFGFDPTLLGAVAALGRRSP</sequence>
<keyword evidence="2" id="KW-1003">Cell membrane</keyword>
<dbReference type="GO" id="GO:0005886">
    <property type="term" value="C:plasma membrane"/>
    <property type="evidence" value="ECO:0007669"/>
    <property type="project" value="UniProtKB-SubCell"/>
</dbReference>
<evidence type="ECO:0000256" key="3">
    <source>
        <dbReference type="ARBA" id="ARBA00022692"/>
    </source>
</evidence>
<evidence type="ECO:0000256" key="5">
    <source>
        <dbReference type="ARBA" id="ARBA00023136"/>
    </source>
</evidence>
<keyword evidence="4 6" id="KW-1133">Transmembrane helix</keyword>
<keyword evidence="8" id="KW-1185">Reference proteome</keyword>
<evidence type="ECO:0000313" key="8">
    <source>
        <dbReference type="Proteomes" id="UP001142648"/>
    </source>
</evidence>
<evidence type="ECO:0000256" key="4">
    <source>
        <dbReference type="ARBA" id="ARBA00022989"/>
    </source>
</evidence>
<dbReference type="EMBL" id="JAOAMV010000001">
    <property type="protein sequence ID" value="MCT2557810.1"/>
    <property type="molecule type" value="Genomic_DNA"/>
</dbReference>
<dbReference type="Pfam" id="PF01943">
    <property type="entry name" value="Polysacc_synt"/>
    <property type="match status" value="1"/>
</dbReference>
<feature type="transmembrane region" description="Helical" evidence="6">
    <location>
        <begin position="398"/>
        <end position="419"/>
    </location>
</feature>
<protein>
    <submittedName>
        <fullName evidence="7">Oligosaccharide flippase family protein</fullName>
    </submittedName>
</protein>
<evidence type="ECO:0000313" key="7">
    <source>
        <dbReference type="EMBL" id="MCT2557810.1"/>
    </source>
</evidence>
<dbReference type="RefSeq" id="WP_259960567.1">
    <property type="nucleotide sequence ID" value="NZ_JAOAMV010000001.1"/>
</dbReference>
<feature type="transmembrane region" description="Helical" evidence="6">
    <location>
        <begin position="48"/>
        <end position="72"/>
    </location>
</feature>
<organism evidence="7 8">
    <name type="scientific">Tsuneonella litorea</name>
    <dbReference type="NCBI Taxonomy" id="2976475"/>
    <lineage>
        <taxon>Bacteria</taxon>
        <taxon>Pseudomonadati</taxon>
        <taxon>Pseudomonadota</taxon>
        <taxon>Alphaproteobacteria</taxon>
        <taxon>Sphingomonadales</taxon>
        <taxon>Erythrobacteraceae</taxon>
        <taxon>Tsuneonella</taxon>
    </lineage>
</organism>
<feature type="transmembrane region" description="Helical" evidence="6">
    <location>
        <begin position="84"/>
        <end position="114"/>
    </location>
</feature>
<feature type="transmembrane region" description="Helical" evidence="6">
    <location>
        <begin position="309"/>
        <end position="330"/>
    </location>
</feature>
<gene>
    <name evidence="7" type="ORF">N0B51_02320</name>
</gene>
<feature type="transmembrane region" description="Helical" evidence="6">
    <location>
        <begin position="126"/>
        <end position="150"/>
    </location>
</feature>
<dbReference type="InterPro" id="IPR002797">
    <property type="entry name" value="Polysacc_synth"/>
</dbReference>
<name>A0A9X2VYQ9_9SPHN</name>
<comment type="caution">
    <text evidence="7">The sequence shown here is derived from an EMBL/GenBank/DDBJ whole genome shotgun (WGS) entry which is preliminary data.</text>
</comment>
<dbReference type="Proteomes" id="UP001142648">
    <property type="component" value="Unassembled WGS sequence"/>
</dbReference>
<proteinExistence type="predicted"/>
<dbReference type="AlphaFoldDB" id="A0A9X2VYQ9"/>
<feature type="transmembrane region" description="Helical" evidence="6">
    <location>
        <begin position="227"/>
        <end position="254"/>
    </location>
</feature>
<keyword evidence="3 6" id="KW-0812">Transmembrane</keyword>
<evidence type="ECO:0000256" key="6">
    <source>
        <dbReference type="SAM" id="Phobius"/>
    </source>
</evidence>
<comment type="subcellular location">
    <subcellularLocation>
        <location evidence="1">Cell membrane</location>
        <topology evidence="1">Multi-pass membrane protein</topology>
    </subcellularLocation>
</comment>
<evidence type="ECO:0000256" key="1">
    <source>
        <dbReference type="ARBA" id="ARBA00004651"/>
    </source>
</evidence>
<dbReference type="InterPro" id="IPR050833">
    <property type="entry name" value="Poly_Biosynth_Transport"/>
</dbReference>
<keyword evidence="5 6" id="KW-0472">Membrane</keyword>
<dbReference type="PANTHER" id="PTHR30250">
    <property type="entry name" value="PST FAMILY PREDICTED COLANIC ACID TRANSPORTER"/>
    <property type="match status" value="1"/>
</dbReference>
<feature type="transmembrane region" description="Helical" evidence="6">
    <location>
        <begin position="12"/>
        <end position="36"/>
    </location>
</feature>